<dbReference type="AlphaFoldDB" id="A0A0L7LJI0"/>
<evidence type="ECO:0000256" key="5">
    <source>
        <dbReference type="ARBA" id="ARBA00040549"/>
    </source>
</evidence>
<feature type="domain" description="Phospholipase D-like" evidence="8">
    <location>
        <begin position="71"/>
        <end position="201"/>
    </location>
</feature>
<keyword evidence="7" id="KW-1133">Transmembrane helix</keyword>
<dbReference type="GO" id="GO:0016891">
    <property type="term" value="F:RNA endonuclease activity producing 5'-phosphomonoesters, hydrolytic mechanism"/>
    <property type="evidence" value="ECO:0007669"/>
    <property type="project" value="TreeGrafter"/>
</dbReference>
<keyword evidence="1" id="KW-0378">Hydrolase</keyword>
<accession>A0A0L7LJI0</accession>
<dbReference type="EMBL" id="JTDY01000843">
    <property type="protein sequence ID" value="KOB75693.1"/>
    <property type="molecule type" value="Genomic_DNA"/>
</dbReference>
<evidence type="ECO:0000256" key="7">
    <source>
        <dbReference type="SAM" id="Phobius"/>
    </source>
</evidence>
<keyword evidence="7" id="KW-0812">Transmembrane</keyword>
<dbReference type="InterPro" id="IPR025202">
    <property type="entry name" value="PLD-like_dom"/>
</dbReference>
<keyword evidence="7" id="KW-0472">Membrane</keyword>
<dbReference type="STRING" id="104452.A0A0L7LJI0"/>
<dbReference type="GO" id="GO:0005739">
    <property type="term" value="C:mitochondrion"/>
    <property type="evidence" value="ECO:0007669"/>
    <property type="project" value="TreeGrafter"/>
</dbReference>
<name>A0A0L7LJI0_OPEBR</name>
<protein>
    <recommendedName>
        <fullName evidence="5">Mitochondrial cardiolipin hydrolase</fullName>
    </recommendedName>
    <alternativeName>
        <fullName evidence="6">Mitochondrial phospholipase</fullName>
    </alternativeName>
</protein>
<dbReference type="Gene3D" id="3.30.870.10">
    <property type="entry name" value="Endonuclease Chain A"/>
    <property type="match status" value="1"/>
</dbReference>
<dbReference type="PANTHER" id="PTHR43856:SF1">
    <property type="entry name" value="MITOCHONDRIAL CARDIOLIPIN HYDROLASE"/>
    <property type="match status" value="1"/>
</dbReference>
<evidence type="ECO:0000256" key="2">
    <source>
        <dbReference type="ARBA" id="ARBA00022963"/>
    </source>
</evidence>
<evidence type="ECO:0000313" key="9">
    <source>
        <dbReference type="EMBL" id="KOB75693.1"/>
    </source>
</evidence>
<evidence type="ECO:0000256" key="1">
    <source>
        <dbReference type="ARBA" id="ARBA00022801"/>
    </source>
</evidence>
<dbReference type="SUPFAM" id="SSF56024">
    <property type="entry name" value="Phospholipase D/nuclease"/>
    <property type="match status" value="1"/>
</dbReference>
<evidence type="ECO:0000256" key="6">
    <source>
        <dbReference type="ARBA" id="ARBA00043167"/>
    </source>
</evidence>
<dbReference type="Proteomes" id="UP000037510">
    <property type="component" value="Unassembled WGS sequence"/>
</dbReference>
<dbReference type="GO" id="GO:0016042">
    <property type="term" value="P:lipid catabolic process"/>
    <property type="evidence" value="ECO:0007669"/>
    <property type="project" value="UniProtKB-KW"/>
</dbReference>
<keyword evidence="2" id="KW-0442">Lipid degradation</keyword>
<dbReference type="PANTHER" id="PTHR43856">
    <property type="entry name" value="CARDIOLIPIN HYDROLASE"/>
    <property type="match status" value="1"/>
</dbReference>
<keyword evidence="10" id="KW-1185">Reference proteome</keyword>
<dbReference type="GO" id="GO:0034587">
    <property type="term" value="P:piRNA processing"/>
    <property type="evidence" value="ECO:0007669"/>
    <property type="project" value="TreeGrafter"/>
</dbReference>
<evidence type="ECO:0000259" key="8">
    <source>
        <dbReference type="Pfam" id="PF13091"/>
    </source>
</evidence>
<evidence type="ECO:0000256" key="4">
    <source>
        <dbReference type="ARBA" id="ARBA00038012"/>
    </source>
</evidence>
<reference evidence="9 10" key="1">
    <citation type="journal article" date="2015" name="Genome Biol. Evol.">
        <title>The genome of winter moth (Operophtera brumata) provides a genomic perspective on sexual dimorphism and phenology.</title>
        <authorList>
            <person name="Derks M.F."/>
            <person name="Smit S."/>
            <person name="Salis L."/>
            <person name="Schijlen E."/>
            <person name="Bossers A."/>
            <person name="Mateman C."/>
            <person name="Pijl A.S."/>
            <person name="de Ridder D."/>
            <person name="Groenen M.A."/>
            <person name="Visser M.E."/>
            <person name="Megens H.J."/>
        </authorList>
    </citation>
    <scope>NUCLEOTIDE SEQUENCE [LARGE SCALE GENOMIC DNA]</scope>
    <source>
        <strain evidence="9">WM2013NL</strain>
        <tissue evidence="9">Head and thorax</tissue>
    </source>
</reference>
<evidence type="ECO:0000256" key="3">
    <source>
        <dbReference type="ARBA" id="ARBA00023098"/>
    </source>
</evidence>
<dbReference type="InterPro" id="IPR051406">
    <property type="entry name" value="PLD_domain"/>
</dbReference>
<comment type="caution">
    <text evidence="9">The sequence shown here is derived from an EMBL/GenBank/DDBJ whole genome shotgun (WGS) entry which is preliminary data.</text>
</comment>
<evidence type="ECO:0000313" key="10">
    <source>
        <dbReference type="Proteomes" id="UP000037510"/>
    </source>
</evidence>
<feature type="transmembrane region" description="Helical" evidence="7">
    <location>
        <begin position="6"/>
        <end position="23"/>
    </location>
</feature>
<proteinExistence type="inferred from homology"/>
<gene>
    <name evidence="9" type="ORF">OBRU01_07100</name>
</gene>
<comment type="similarity">
    <text evidence="4">Belongs to the phospholipase D family. MitoPLD/Zucchini subfamily.</text>
</comment>
<dbReference type="Pfam" id="PF13091">
    <property type="entry name" value="PLDc_2"/>
    <property type="match status" value="1"/>
</dbReference>
<keyword evidence="3" id="KW-0443">Lipid metabolism</keyword>
<sequence>MSTGRYYTLVIAACGAVIGYYYGRRTPNQAIQEKKPRKTKEIHEVIMFSDEGLISSKHYRNSVTPGMDRVLHYLNFPRHTLDVCMYVMTSPDICNVLLKLNLRRVKVRVILDAEMAFASRSYFSRLQRQCIEVRWIKSSNIMHHKFCLIDASTESNEVVPLLMNGSLNWTKQATHGNYENVTVTSQRELVEGYMKEFERLWVLFKPIV</sequence>
<organism evidence="9 10">
    <name type="scientific">Operophtera brumata</name>
    <name type="common">Winter moth</name>
    <name type="synonym">Phalaena brumata</name>
    <dbReference type="NCBI Taxonomy" id="104452"/>
    <lineage>
        <taxon>Eukaryota</taxon>
        <taxon>Metazoa</taxon>
        <taxon>Ecdysozoa</taxon>
        <taxon>Arthropoda</taxon>
        <taxon>Hexapoda</taxon>
        <taxon>Insecta</taxon>
        <taxon>Pterygota</taxon>
        <taxon>Neoptera</taxon>
        <taxon>Endopterygota</taxon>
        <taxon>Lepidoptera</taxon>
        <taxon>Glossata</taxon>
        <taxon>Ditrysia</taxon>
        <taxon>Geometroidea</taxon>
        <taxon>Geometridae</taxon>
        <taxon>Larentiinae</taxon>
        <taxon>Operophtera</taxon>
    </lineage>
</organism>